<evidence type="ECO:0000256" key="1">
    <source>
        <dbReference type="SAM" id="MobiDB-lite"/>
    </source>
</evidence>
<reference evidence="2" key="1">
    <citation type="submission" date="2020-10" db="EMBL/GenBank/DDBJ databases">
        <title>Unveiling of a novel bifunctional photoreceptor, Dualchrome1, isolated from a cosmopolitan green alga.</title>
        <authorList>
            <person name="Suzuki S."/>
            <person name="Kawachi M."/>
        </authorList>
    </citation>
    <scope>NUCLEOTIDE SEQUENCE</scope>
    <source>
        <strain evidence="2">NIES 2893</strain>
    </source>
</reference>
<gene>
    <name evidence="2" type="ORF">PPROV_000943600</name>
</gene>
<accession>A0A830HVE6</accession>
<keyword evidence="3" id="KW-1185">Reference proteome</keyword>
<name>A0A830HVE6_9CHLO</name>
<dbReference type="EMBL" id="BNJQ01000030">
    <property type="protein sequence ID" value="GHP10705.1"/>
    <property type="molecule type" value="Genomic_DNA"/>
</dbReference>
<evidence type="ECO:0000313" key="3">
    <source>
        <dbReference type="Proteomes" id="UP000660262"/>
    </source>
</evidence>
<evidence type="ECO:0000313" key="2">
    <source>
        <dbReference type="EMBL" id="GHP10705.1"/>
    </source>
</evidence>
<feature type="compositionally biased region" description="Acidic residues" evidence="1">
    <location>
        <begin position="164"/>
        <end position="174"/>
    </location>
</feature>
<protein>
    <submittedName>
        <fullName evidence="2">Uncharacterized protein</fullName>
    </submittedName>
</protein>
<feature type="compositionally biased region" description="Basic and acidic residues" evidence="1">
    <location>
        <begin position="199"/>
        <end position="208"/>
    </location>
</feature>
<dbReference type="AlphaFoldDB" id="A0A830HVE6"/>
<feature type="region of interest" description="Disordered" evidence="1">
    <location>
        <begin position="164"/>
        <end position="208"/>
    </location>
</feature>
<dbReference type="Proteomes" id="UP000660262">
    <property type="component" value="Unassembled WGS sequence"/>
</dbReference>
<sequence>MKKADAPWMHDSAMWPETLEEAAKEVEVLADEMHHHKAHKILDSKFYEMVAKDVARRWPDSEAEARRFDDKPMYNSTWVAAEEAAIAADAAGHHAEVQARRAACMGCPEVAARTFAAANEAYATARAAAKEFATEKEAQAAEFAAHKAIAAATEADLVVSEMPLDETETELELEPSERHRVQTAYDWPSPLDSWDEPEGDMRNFRRQT</sequence>
<organism evidence="2 3">
    <name type="scientific">Pycnococcus provasolii</name>
    <dbReference type="NCBI Taxonomy" id="41880"/>
    <lineage>
        <taxon>Eukaryota</taxon>
        <taxon>Viridiplantae</taxon>
        <taxon>Chlorophyta</taxon>
        <taxon>Pseudoscourfieldiophyceae</taxon>
        <taxon>Pseudoscourfieldiales</taxon>
        <taxon>Pycnococcaceae</taxon>
        <taxon>Pycnococcus</taxon>
    </lineage>
</organism>
<proteinExistence type="predicted"/>
<comment type="caution">
    <text evidence="2">The sequence shown here is derived from an EMBL/GenBank/DDBJ whole genome shotgun (WGS) entry which is preliminary data.</text>
</comment>